<dbReference type="InParanoid" id="K1RCH1"/>
<evidence type="ECO:0000313" key="1">
    <source>
        <dbReference type="EMBL" id="EKC41364.1"/>
    </source>
</evidence>
<dbReference type="AlphaFoldDB" id="K1RCH1"/>
<reference evidence="1" key="1">
    <citation type="journal article" date="2012" name="Nature">
        <title>The oyster genome reveals stress adaptation and complexity of shell formation.</title>
        <authorList>
            <person name="Zhang G."/>
            <person name="Fang X."/>
            <person name="Guo X."/>
            <person name="Li L."/>
            <person name="Luo R."/>
            <person name="Xu F."/>
            <person name="Yang P."/>
            <person name="Zhang L."/>
            <person name="Wang X."/>
            <person name="Qi H."/>
            <person name="Xiong Z."/>
            <person name="Que H."/>
            <person name="Xie Y."/>
            <person name="Holland P.W."/>
            <person name="Paps J."/>
            <person name="Zhu Y."/>
            <person name="Wu F."/>
            <person name="Chen Y."/>
            <person name="Wang J."/>
            <person name="Peng C."/>
            <person name="Meng J."/>
            <person name="Yang L."/>
            <person name="Liu J."/>
            <person name="Wen B."/>
            <person name="Zhang N."/>
            <person name="Huang Z."/>
            <person name="Zhu Q."/>
            <person name="Feng Y."/>
            <person name="Mount A."/>
            <person name="Hedgecock D."/>
            <person name="Xu Z."/>
            <person name="Liu Y."/>
            <person name="Domazet-Loso T."/>
            <person name="Du Y."/>
            <person name="Sun X."/>
            <person name="Zhang S."/>
            <person name="Liu B."/>
            <person name="Cheng P."/>
            <person name="Jiang X."/>
            <person name="Li J."/>
            <person name="Fan D."/>
            <person name="Wang W."/>
            <person name="Fu W."/>
            <person name="Wang T."/>
            <person name="Wang B."/>
            <person name="Zhang J."/>
            <person name="Peng Z."/>
            <person name="Li Y."/>
            <person name="Li N."/>
            <person name="Wang J."/>
            <person name="Chen M."/>
            <person name="He Y."/>
            <person name="Tan F."/>
            <person name="Song X."/>
            <person name="Zheng Q."/>
            <person name="Huang R."/>
            <person name="Yang H."/>
            <person name="Du X."/>
            <person name="Chen L."/>
            <person name="Yang M."/>
            <person name="Gaffney P.M."/>
            <person name="Wang S."/>
            <person name="Luo L."/>
            <person name="She Z."/>
            <person name="Ming Y."/>
            <person name="Huang W."/>
            <person name="Zhang S."/>
            <person name="Huang B."/>
            <person name="Zhang Y."/>
            <person name="Qu T."/>
            <person name="Ni P."/>
            <person name="Miao G."/>
            <person name="Wang J."/>
            <person name="Wang Q."/>
            <person name="Steinberg C.E."/>
            <person name="Wang H."/>
            <person name="Li N."/>
            <person name="Qian L."/>
            <person name="Zhang G."/>
            <person name="Li Y."/>
            <person name="Yang H."/>
            <person name="Liu X."/>
            <person name="Wang J."/>
            <person name="Yin Y."/>
            <person name="Wang J."/>
        </authorList>
    </citation>
    <scope>NUCLEOTIDE SEQUENCE [LARGE SCALE GENOMIC DNA]</scope>
    <source>
        <strain evidence="1">05x7-T-G4-1.051#20</strain>
    </source>
</reference>
<accession>K1RCH1</accession>
<name>K1RCH1_MAGGI</name>
<dbReference type="HOGENOM" id="CLU_2456947_0_0_1"/>
<sequence>MAFQYSRFDILKLFMSCMKCLIRGKAQAESDGGFISHKISANTYPQPVPIKVVDVNIPDKDNHVDPNTDLPVYDDYLVSYHGNQPSTLT</sequence>
<gene>
    <name evidence="1" type="ORF">CGI_10025635</name>
</gene>
<proteinExistence type="predicted"/>
<protein>
    <submittedName>
        <fullName evidence="1">Uncharacterized protein</fullName>
    </submittedName>
</protein>
<organism evidence="1">
    <name type="scientific">Magallana gigas</name>
    <name type="common">Pacific oyster</name>
    <name type="synonym">Crassostrea gigas</name>
    <dbReference type="NCBI Taxonomy" id="29159"/>
    <lineage>
        <taxon>Eukaryota</taxon>
        <taxon>Metazoa</taxon>
        <taxon>Spiralia</taxon>
        <taxon>Lophotrochozoa</taxon>
        <taxon>Mollusca</taxon>
        <taxon>Bivalvia</taxon>
        <taxon>Autobranchia</taxon>
        <taxon>Pteriomorphia</taxon>
        <taxon>Ostreida</taxon>
        <taxon>Ostreoidea</taxon>
        <taxon>Ostreidae</taxon>
        <taxon>Magallana</taxon>
    </lineage>
</organism>
<dbReference type="EMBL" id="JH816368">
    <property type="protein sequence ID" value="EKC41364.1"/>
    <property type="molecule type" value="Genomic_DNA"/>
</dbReference>